<feature type="compositionally biased region" description="Polar residues" evidence="1">
    <location>
        <begin position="99"/>
        <end position="118"/>
    </location>
</feature>
<keyword evidence="3" id="KW-1185">Reference proteome</keyword>
<dbReference type="Proteomes" id="UP001488805">
    <property type="component" value="Unassembled WGS sequence"/>
</dbReference>
<sequence length="118" mass="12612">MKADLPPFMSAAAFRRNTDDKLVCSGASRDTTNSVEAAELSLLLQGNPLLAPKLHLNGRRFKPIPFWISSPTSLYHSSLPAGPDESCPPSPGARKPHLTTVSPPTQPHSAQSPLCSNL</sequence>
<evidence type="ECO:0000256" key="1">
    <source>
        <dbReference type="SAM" id="MobiDB-lite"/>
    </source>
</evidence>
<feature type="region of interest" description="Disordered" evidence="1">
    <location>
        <begin position="77"/>
        <end position="118"/>
    </location>
</feature>
<protein>
    <submittedName>
        <fullName evidence="2">Uncharacterized protein</fullName>
    </submittedName>
</protein>
<evidence type="ECO:0000313" key="2">
    <source>
        <dbReference type="EMBL" id="KAK9521103.1"/>
    </source>
</evidence>
<organism evidence="2 3">
    <name type="scientific">Zoarces viviparus</name>
    <name type="common">Viviparous eelpout</name>
    <name type="synonym">Blennius viviparus</name>
    <dbReference type="NCBI Taxonomy" id="48416"/>
    <lineage>
        <taxon>Eukaryota</taxon>
        <taxon>Metazoa</taxon>
        <taxon>Chordata</taxon>
        <taxon>Craniata</taxon>
        <taxon>Vertebrata</taxon>
        <taxon>Euteleostomi</taxon>
        <taxon>Actinopterygii</taxon>
        <taxon>Neopterygii</taxon>
        <taxon>Teleostei</taxon>
        <taxon>Neoteleostei</taxon>
        <taxon>Acanthomorphata</taxon>
        <taxon>Eupercaria</taxon>
        <taxon>Perciformes</taxon>
        <taxon>Cottioidei</taxon>
        <taxon>Zoarcales</taxon>
        <taxon>Zoarcidae</taxon>
        <taxon>Zoarcinae</taxon>
        <taxon>Zoarces</taxon>
    </lineage>
</organism>
<comment type="caution">
    <text evidence="2">The sequence shown here is derived from an EMBL/GenBank/DDBJ whole genome shotgun (WGS) entry which is preliminary data.</text>
</comment>
<dbReference type="EMBL" id="JBCEZU010000329">
    <property type="protein sequence ID" value="KAK9521103.1"/>
    <property type="molecule type" value="Genomic_DNA"/>
</dbReference>
<gene>
    <name evidence="2" type="ORF">VZT92_020940</name>
</gene>
<evidence type="ECO:0000313" key="3">
    <source>
        <dbReference type="Proteomes" id="UP001488805"/>
    </source>
</evidence>
<proteinExistence type="predicted"/>
<accession>A0AAW1EFZ4</accession>
<reference evidence="2 3" key="1">
    <citation type="journal article" date="2024" name="Genome Biol. Evol.">
        <title>Chromosome-level genome assembly of the viviparous eelpout Zoarces viviparus.</title>
        <authorList>
            <person name="Fuhrmann N."/>
            <person name="Brasseur M.V."/>
            <person name="Bakowski C.E."/>
            <person name="Podsiadlowski L."/>
            <person name="Prost S."/>
            <person name="Krehenwinkel H."/>
            <person name="Mayer C."/>
        </authorList>
    </citation>
    <scope>NUCLEOTIDE SEQUENCE [LARGE SCALE GENOMIC DNA]</scope>
    <source>
        <strain evidence="2">NO-MEL_2022_Ind0_liver</strain>
    </source>
</reference>
<name>A0AAW1EFZ4_ZOAVI</name>
<dbReference type="AlphaFoldDB" id="A0AAW1EFZ4"/>